<organism evidence="2 3">
    <name type="scientific">Geopseudomonas aromaticivorans</name>
    <dbReference type="NCBI Taxonomy" id="2849492"/>
    <lineage>
        <taxon>Bacteria</taxon>
        <taxon>Pseudomonadati</taxon>
        <taxon>Pseudomonadota</taxon>
        <taxon>Gammaproteobacteria</taxon>
        <taxon>Pseudomonadales</taxon>
        <taxon>Pseudomonadaceae</taxon>
        <taxon>Geopseudomonas</taxon>
    </lineage>
</organism>
<proteinExistence type="predicted"/>
<evidence type="ECO:0000256" key="1">
    <source>
        <dbReference type="SAM" id="SignalP"/>
    </source>
</evidence>
<dbReference type="GO" id="GO:0008233">
    <property type="term" value="F:peptidase activity"/>
    <property type="evidence" value="ECO:0007669"/>
    <property type="project" value="UniProtKB-KW"/>
</dbReference>
<accession>A0ABS6MTU4</accession>
<keyword evidence="3" id="KW-1185">Reference proteome</keyword>
<evidence type="ECO:0000313" key="2">
    <source>
        <dbReference type="EMBL" id="MBV2131672.1"/>
    </source>
</evidence>
<dbReference type="GO" id="GO:0006508">
    <property type="term" value="P:proteolysis"/>
    <property type="evidence" value="ECO:0007669"/>
    <property type="project" value="UniProtKB-KW"/>
</dbReference>
<dbReference type="EMBL" id="JAHRGL010000002">
    <property type="protein sequence ID" value="MBV2131672.1"/>
    <property type="molecule type" value="Genomic_DNA"/>
</dbReference>
<feature type="chain" id="PRO_5045406968" evidence="1">
    <location>
        <begin position="17"/>
        <end position="191"/>
    </location>
</feature>
<sequence>MRRVWWLLALAPLVQAAEPVSSMVREQHYMVYGRTVDDIRRSIIERTPVRNARGSFAANTKSHYKTTYRLVPVSQTGCALRNAAVRVESVVTLPQLAPGTLPPAIAVEWRRYYIALRAHEYLHVESGRESARTTQQWLASMKISGPCHQARPHVRVAIEAYIRKLDERDQHLDAITDHGRAQGAWLGDRVR</sequence>
<comment type="caution">
    <text evidence="2">The sequence shown here is derived from an EMBL/GenBank/DDBJ whole genome shotgun (WGS) entry which is preliminary data.</text>
</comment>
<dbReference type="InterPro" id="IPR010321">
    <property type="entry name" value="DUF922"/>
</dbReference>
<reference evidence="2 3" key="1">
    <citation type="submission" date="2021-06" db="EMBL/GenBank/DDBJ databases">
        <title>Differences between aerobic and microaerobic xylene degrading microbial communities.</title>
        <authorList>
            <person name="Banerjee S."/>
            <person name="Tancsics A."/>
        </authorList>
    </citation>
    <scope>NUCLEOTIDE SEQUENCE [LARGE SCALE GENOMIC DNA]</scope>
    <source>
        <strain evidence="2 3">MAP12</strain>
    </source>
</reference>
<evidence type="ECO:0000313" key="3">
    <source>
        <dbReference type="Proteomes" id="UP000813068"/>
    </source>
</evidence>
<feature type="signal peptide" evidence="1">
    <location>
        <begin position="1"/>
        <end position="16"/>
    </location>
</feature>
<name>A0ABS6MTU4_9GAMM</name>
<keyword evidence="1" id="KW-0732">Signal</keyword>
<dbReference type="RefSeq" id="WP_217679581.1">
    <property type="nucleotide sequence ID" value="NZ_JAHRGL010000002.1"/>
</dbReference>
<dbReference type="Proteomes" id="UP000813068">
    <property type="component" value="Unassembled WGS sequence"/>
</dbReference>
<protein>
    <submittedName>
        <fullName evidence="2">DUF922 domain-containing Zn-dependent protease</fullName>
    </submittedName>
</protein>
<gene>
    <name evidence="2" type="ORF">KRX52_02540</name>
</gene>
<keyword evidence="2" id="KW-0645">Protease</keyword>
<keyword evidence="2" id="KW-0378">Hydrolase</keyword>
<dbReference type="Pfam" id="PF06037">
    <property type="entry name" value="DUF922"/>
    <property type="match status" value="1"/>
</dbReference>